<feature type="non-terminal residue" evidence="1">
    <location>
        <position position="1"/>
    </location>
</feature>
<keyword evidence="2" id="KW-1185">Reference proteome</keyword>
<sequence>TTTVISKSSGSTISDSTIFTVASLPHSSSSSPLKRKFIVLKDEEQEFNPLYIS</sequence>
<proteinExistence type="predicted"/>
<dbReference type="EMBL" id="CAJVPU010015681">
    <property type="protein sequence ID" value="CAG8648346.1"/>
    <property type="molecule type" value="Genomic_DNA"/>
</dbReference>
<evidence type="ECO:0000313" key="1">
    <source>
        <dbReference type="EMBL" id="CAG8648346.1"/>
    </source>
</evidence>
<protein>
    <submittedName>
        <fullName evidence="1">15155_t:CDS:1</fullName>
    </submittedName>
</protein>
<accession>A0ACA9NC17</accession>
<name>A0ACA9NC17_9GLOM</name>
<evidence type="ECO:0000313" key="2">
    <source>
        <dbReference type="Proteomes" id="UP000789702"/>
    </source>
</evidence>
<organism evidence="1 2">
    <name type="scientific">Dentiscutata heterogama</name>
    <dbReference type="NCBI Taxonomy" id="1316150"/>
    <lineage>
        <taxon>Eukaryota</taxon>
        <taxon>Fungi</taxon>
        <taxon>Fungi incertae sedis</taxon>
        <taxon>Mucoromycota</taxon>
        <taxon>Glomeromycotina</taxon>
        <taxon>Glomeromycetes</taxon>
        <taxon>Diversisporales</taxon>
        <taxon>Gigasporaceae</taxon>
        <taxon>Dentiscutata</taxon>
    </lineage>
</organism>
<comment type="caution">
    <text evidence="1">The sequence shown here is derived from an EMBL/GenBank/DDBJ whole genome shotgun (WGS) entry which is preliminary data.</text>
</comment>
<dbReference type="Proteomes" id="UP000789702">
    <property type="component" value="Unassembled WGS sequence"/>
</dbReference>
<reference evidence="1" key="1">
    <citation type="submission" date="2021-06" db="EMBL/GenBank/DDBJ databases">
        <authorList>
            <person name="Kallberg Y."/>
            <person name="Tangrot J."/>
            <person name="Rosling A."/>
        </authorList>
    </citation>
    <scope>NUCLEOTIDE SEQUENCE</scope>
    <source>
        <strain evidence="1">IL203A</strain>
    </source>
</reference>
<gene>
    <name evidence="1" type="ORF">DHETER_LOCUS9169</name>
</gene>